<dbReference type="AlphaFoldDB" id="K7K280"/>
<dbReference type="GO" id="GO:0005634">
    <property type="term" value="C:nucleus"/>
    <property type="evidence" value="ECO:0007669"/>
    <property type="project" value="UniProtKB-SubCell"/>
</dbReference>
<dbReference type="eggNOG" id="KOG1081">
    <property type="taxonomic scope" value="Eukaryota"/>
</dbReference>
<evidence type="ECO:0000313" key="11">
    <source>
        <dbReference type="EnsemblPlants" id="KRH75137"/>
    </source>
</evidence>
<dbReference type="InterPro" id="IPR001214">
    <property type="entry name" value="SET_dom"/>
</dbReference>
<evidence type="ECO:0000256" key="8">
    <source>
        <dbReference type="SAM" id="Phobius"/>
    </source>
</evidence>
<proteinExistence type="predicted"/>
<dbReference type="GO" id="GO:0032259">
    <property type="term" value="P:methylation"/>
    <property type="evidence" value="ECO:0007669"/>
    <property type="project" value="UniProtKB-KW"/>
</dbReference>
<dbReference type="InParanoid" id="K7K280"/>
<evidence type="ECO:0000259" key="9">
    <source>
        <dbReference type="PROSITE" id="PS50280"/>
    </source>
</evidence>
<keyword evidence="8" id="KW-1133">Transmembrane helix</keyword>
<dbReference type="EnsemblPlants" id="KRH75137">
    <property type="protein sequence ID" value="KRH75137"/>
    <property type="gene ID" value="GLYMA_01G064800"/>
</dbReference>
<reference evidence="10" key="3">
    <citation type="submission" date="2018-07" db="EMBL/GenBank/DDBJ databases">
        <title>WGS assembly of Glycine max.</title>
        <authorList>
            <person name="Schmutz J."/>
            <person name="Cannon S."/>
            <person name="Schlueter J."/>
            <person name="Ma J."/>
            <person name="Mitros T."/>
            <person name="Nelson W."/>
            <person name="Hyten D."/>
            <person name="Song Q."/>
            <person name="Thelen J."/>
            <person name="Cheng J."/>
            <person name="Xu D."/>
            <person name="Hellsten U."/>
            <person name="May G."/>
            <person name="Yu Y."/>
            <person name="Sakurai T."/>
            <person name="Umezawa T."/>
            <person name="Bhattacharyya M."/>
            <person name="Sandhu D."/>
            <person name="Valliyodan B."/>
            <person name="Lindquist E."/>
            <person name="Peto M."/>
            <person name="Grant D."/>
            <person name="Shu S."/>
            <person name="Goodstein D."/>
            <person name="Barry K."/>
            <person name="Futrell-Griggs M."/>
            <person name="Abernathy B."/>
            <person name="Du J."/>
            <person name="Tian Z."/>
            <person name="Zhu L."/>
            <person name="Gill N."/>
            <person name="Joshi T."/>
            <person name="Libault M."/>
            <person name="Sethuraman A."/>
            <person name="Zhang X."/>
            <person name="Shinozaki K."/>
            <person name="Nguyen H."/>
            <person name="Wing R."/>
            <person name="Cregan P."/>
            <person name="Specht J."/>
            <person name="Grimwood J."/>
            <person name="Rokhsar D."/>
            <person name="Stacey G."/>
            <person name="Shoemaker R."/>
            <person name="Jackson S."/>
        </authorList>
    </citation>
    <scope>NUCLEOTIDE SEQUENCE</scope>
    <source>
        <tissue evidence="10">Callus</tissue>
    </source>
</reference>
<dbReference type="Gene3D" id="2.170.270.10">
    <property type="entry name" value="SET domain"/>
    <property type="match status" value="1"/>
</dbReference>
<feature type="transmembrane region" description="Helical" evidence="8">
    <location>
        <begin position="86"/>
        <end position="107"/>
    </location>
</feature>
<dbReference type="SUPFAM" id="SSF82199">
    <property type="entry name" value="SET domain"/>
    <property type="match status" value="1"/>
</dbReference>
<dbReference type="SMR" id="K7K280"/>
<gene>
    <name evidence="10" type="ORF">GLYMA_01G064800</name>
</gene>
<dbReference type="GO" id="GO:0008168">
    <property type="term" value="F:methyltransferase activity"/>
    <property type="evidence" value="ECO:0007669"/>
    <property type="project" value="UniProtKB-KW"/>
</dbReference>
<evidence type="ECO:0000256" key="4">
    <source>
        <dbReference type="ARBA" id="ARBA00022603"/>
    </source>
</evidence>
<keyword evidence="3" id="KW-0158">Chromosome</keyword>
<comment type="subcellular location">
    <subcellularLocation>
        <location evidence="2">Chromosome</location>
    </subcellularLocation>
    <subcellularLocation>
        <location evidence="1">Nucleus</location>
    </subcellularLocation>
</comment>
<evidence type="ECO:0000256" key="1">
    <source>
        <dbReference type="ARBA" id="ARBA00004123"/>
    </source>
</evidence>
<keyword evidence="6" id="KW-0949">S-adenosyl-L-methionine</keyword>
<evidence type="ECO:0000256" key="7">
    <source>
        <dbReference type="ARBA" id="ARBA00023242"/>
    </source>
</evidence>
<keyword evidence="7" id="KW-0539">Nucleus</keyword>
<evidence type="ECO:0000313" key="12">
    <source>
        <dbReference type="Proteomes" id="UP000008827"/>
    </source>
</evidence>
<keyword evidence="8" id="KW-0812">Transmembrane</keyword>
<evidence type="ECO:0000256" key="3">
    <source>
        <dbReference type="ARBA" id="ARBA00022454"/>
    </source>
</evidence>
<evidence type="ECO:0000256" key="6">
    <source>
        <dbReference type="ARBA" id="ARBA00022691"/>
    </source>
</evidence>
<feature type="domain" description="SET" evidence="9">
    <location>
        <begin position="1"/>
        <end position="72"/>
    </location>
</feature>
<evidence type="ECO:0000256" key="5">
    <source>
        <dbReference type="ARBA" id="ARBA00022679"/>
    </source>
</evidence>
<dbReference type="InterPro" id="IPR050777">
    <property type="entry name" value="SET2_Histone-Lys_MeTrsfase"/>
</dbReference>
<dbReference type="PANTHER" id="PTHR22884">
    <property type="entry name" value="SET DOMAIN PROTEINS"/>
    <property type="match status" value="1"/>
</dbReference>
<keyword evidence="4" id="KW-0489">Methyltransferase</keyword>
<protein>
    <recommendedName>
        <fullName evidence="9">SET domain-containing protein</fullName>
    </recommendedName>
</protein>
<dbReference type="STRING" id="3847.K7K280"/>
<dbReference type="Pfam" id="PF00856">
    <property type="entry name" value="SET"/>
    <property type="match status" value="1"/>
</dbReference>
<dbReference type="InterPro" id="IPR046341">
    <property type="entry name" value="SET_dom_sf"/>
</dbReference>
<evidence type="ECO:0000313" key="10">
    <source>
        <dbReference type="EMBL" id="KRH75137.1"/>
    </source>
</evidence>
<dbReference type="GO" id="GO:0005694">
    <property type="term" value="C:chromosome"/>
    <property type="evidence" value="ECO:0007669"/>
    <property type="project" value="UniProtKB-SubCell"/>
</dbReference>
<keyword evidence="8" id="KW-0472">Membrane</keyword>
<sequence>MKQRGERNFYLCEINRDMVIDATYKGNKSRYTNHSCCPNTEMQKWIIDGETRIGIFATSDIQKDIYAFGKFWRCWSLRNYASMTGWLFYVSNYIVGLLHLVHIKIAIEVLLSASVSWVSDLPSLNFL</sequence>
<dbReference type="Gramene" id="KRH75137">
    <property type="protein sequence ID" value="KRH75137"/>
    <property type="gene ID" value="GLYMA_01G064800"/>
</dbReference>
<dbReference type="PaxDb" id="3847-GLYMA01G08400.1"/>
<reference evidence="10 11" key="1">
    <citation type="journal article" date="2010" name="Nature">
        <title>Genome sequence of the palaeopolyploid soybean.</title>
        <authorList>
            <person name="Schmutz J."/>
            <person name="Cannon S.B."/>
            <person name="Schlueter J."/>
            <person name="Ma J."/>
            <person name="Mitros T."/>
            <person name="Nelson W."/>
            <person name="Hyten D.L."/>
            <person name="Song Q."/>
            <person name="Thelen J.J."/>
            <person name="Cheng J."/>
            <person name="Xu D."/>
            <person name="Hellsten U."/>
            <person name="May G.D."/>
            <person name="Yu Y."/>
            <person name="Sakurai T."/>
            <person name="Umezawa T."/>
            <person name="Bhattacharyya M.K."/>
            <person name="Sandhu D."/>
            <person name="Valliyodan B."/>
            <person name="Lindquist E."/>
            <person name="Peto M."/>
            <person name="Grant D."/>
            <person name="Shu S."/>
            <person name="Goodstein D."/>
            <person name="Barry K."/>
            <person name="Futrell-Griggs M."/>
            <person name="Abernathy B."/>
            <person name="Du J."/>
            <person name="Tian Z."/>
            <person name="Zhu L."/>
            <person name="Gill N."/>
            <person name="Joshi T."/>
            <person name="Libault M."/>
            <person name="Sethuraman A."/>
            <person name="Zhang X.-C."/>
            <person name="Shinozaki K."/>
            <person name="Nguyen H.T."/>
            <person name="Wing R.A."/>
            <person name="Cregan P."/>
            <person name="Specht J."/>
            <person name="Grimwood J."/>
            <person name="Rokhsar D."/>
            <person name="Stacey G."/>
            <person name="Shoemaker R.C."/>
            <person name="Jackson S.A."/>
        </authorList>
    </citation>
    <scope>NUCLEOTIDE SEQUENCE [LARGE SCALE GENOMIC DNA]</scope>
    <source>
        <strain evidence="11">cv. Williams 82</strain>
        <tissue evidence="10">Callus</tissue>
    </source>
</reference>
<dbReference type="EMBL" id="CM000834">
    <property type="protein sequence ID" value="KRH75137.1"/>
    <property type="molecule type" value="Genomic_DNA"/>
</dbReference>
<keyword evidence="12" id="KW-1185">Reference proteome</keyword>
<evidence type="ECO:0000256" key="2">
    <source>
        <dbReference type="ARBA" id="ARBA00004286"/>
    </source>
</evidence>
<reference evidence="11" key="2">
    <citation type="submission" date="2018-02" db="UniProtKB">
        <authorList>
            <consortium name="EnsemblPlants"/>
        </authorList>
    </citation>
    <scope>IDENTIFICATION</scope>
    <source>
        <strain evidence="11">Williams 82</strain>
    </source>
</reference>
<organism evidence="11">
    <name type="scientific">Glycine max</name>
    <name type="common">Soybean</name>
    <name type="synonym">Glycine hispida</name>
    <dbReference type="NCBI Taxonomy" id="3847"/>
    <lineage>
        <taxon>Eukaryota</taxon>
        <taxon>Viridiplantae</taxon>
        <taxon>Streptophyta</taxon>
        <taxon>Embryophyta</taxon>
        <taxon>Tracheophyta</taxon>
        <taxon>Spermatophyta</taxon>
        <taxon>Magnoliopsida</taxon>
        <taxon>eudicotyledons</taxon>
        <taxon>Gunneridae</taxon>
        <taxon>Pentapetalae</taxon>
        <taxon>rosids</taxon>
        <taxon>fabids</taxon>
        <taxon>Fabales</taxon>
        <taxon>Fabaceae</taxon>
        <taxon>Papilionoideae</taxon>
        <taxon>50 kb inversion clade</taxon>
        <taxon>NPAAA clade</taxon>
        <taxon>indigoferoid/millettioid clade</taxon>
        <taxon>Phaseoleae</taxon>
        <taxon>Glycine</taxon>
        <taxon>Glycine subgen. Soja</taxon>
    </lineage>
</organism>
<keyword evidence="5" id="KW-0808">Transferase</keyword>
<dbReference type="HOGENOM" id="CLU_1974514_0_0_1"/>
<name>K7K280_SOYBN</name>
<dbReference type="Proteomes" id="UP000008827">
    <property type="component" value="Chromosome 1"/>
</dbReference>
<accession>K7K280</accession>
<dbReference type="PROSITE" id="PS50280">
    <property type="entry name" value="SET"/>
    <property type="match status" value="1"/>
</dbReference>